<feature type="transmembrane region" description="Helical" evidence="1">
    <location>
        <begin position="153"/>
        <end position="178"/>
    </location>
</feature>
<dbReference type="AlphaFoldDB" id="A0A8S9TNI8"/>
<name>A0A8S9TNI8_PHYIN</name>
<sequence>MDLAPCNLVCEWCGAGSLSDASQAQMCGSNDAVCLHGDCIVETTEGAAYERCQCDSMYSGTQCSFRAEMVYLEVPLACTLMFILLGIGVLVTGRTLERLRFEQAKRDPFTFPRGWKDSPRLFFGGQLLRGKWTGPTRKGLPAKPARGHVLENIFIFFVILMEFLPWVQLVALMFLPVVPWPKDSRRMAEVLQLSVLYPLWGHLDPSQFPTYMLYLSLVFVPGVLLIACMLGIKRFPLFKPQPKNSPAEDLCTLALRLYSEWATLPVIIGLLLPLECGVIGYSKVDGSITTLPTLNGSCFTVIQGGMVAAGTAMLIFYYAASSVILLQLNCESSPPEPTLWTHVRYTRVVQVLKAPLAMSVVGSINANALLLCSSCMVVSLTLGIINATLKPCILSLVNGIRLAGAVMAFWTSMLALVTSIIDDPSATIVYEAWTLGAIAISAICIPGLFLYHTEEFWLQQLASVAKQVGVSPLARTPKDSKSAKVADVALRTEQAAAIGFRAGLPKLIPNRRSSAAEKLRSRSKRGKLTTTVEATEYCSSE</sequence>
<accession>A0A8S9TNI8</accession>
<evidence type="ECO:0000313" key="2">
    <source>
        <dbReference type="EMBL" id="KAF4128437.1"/>
    </source>
</evidence>
<proteinExistence type="predicted"/>
<dbReference type="Proteomes" id="UP000704712">
    <property type="component" value="Unassembled WGS sequence"/>
</dbReference>
<organism evidence="2 3">
    <name type="scientific">Phytophthora infestans</name>
    <name type="common">Potato late blight agent</name>
    <name type="synonym">Botrytis infestans</name>
    <dbReference type="NCBI Taxonomy" id="4787"/>
    <lineage>
        <taxon>Eukaryota</taxon>
        <taxon>Sar</taxon>
        <taxon>Stramenopiles</taxon>
        <taxon>Oomycota</taxon>
        <taxon>Peronosporomycetes</taxon>
        <taxon>Peronosporales</taxon>
        <taxon>Peronosporaceae</taxon>
        <taxon>Phytophthora</taxon>
    </lineage>
</organism>
<protein>
    <recommendedName>
        <fullName evidence="4">EGF-like domain-containing protein</fullName>
    </recommendedName>
</protein>
<feature type="transmembrane region" description="Helical" evidence="1">
    <location>
        <begin position="211"/>
        <end position="232"/>
    </location>
</feature>
<feature type="transmembrane region" description="Helical" evidence="1">
    <location>
        <begin position="74"/>
        <end position="96"/>
    </location>
</feature>
<feature type="transmembrane region" description="Helical" evidence="1">
    <location>
        <begin position="298"/>
        <end position="319"/>
    </location>
</feature>
<keyword evidence="1" id="KW-1133">Transmembrane helix</keyword>
<feature type="transmembrane region" description="Helical" evidence="1">
    <location>
        <begin position="368"/>
        <end position="389"/>
    </location>
</feature>
<feature type="transmembrane region" description="Helical" evidence="1">
    <location>
        <begin position="401"/>
        <end position="421"/>
    </location>
</feature>
<keyword evidence="1" id="KW-0812">Transmembrane</keyword>
<evidence type="ECO:0008006" key="4">
    <source>
        <dbReference type="Google" id="ProtNLM"/>
    </source>
</evidence>
<gene>
    <name evidence="2" type="ORF">GN958_ATG22357</name>
</gene>
<keyword evidence="1" id="KW-0472">Membrane</keyword>
<dbReference type="Gene3D" id="2.10.25.10">
    <property type="entry name" value="Laminin"/>
    <property type="match status" value="1"/>
</dbReference>
<evidence type="ECO:0000256" key="1">
    <source>
        <dbReference type="SAM" id="Phobius"/>
    </source>
</evidence>
<evidence type="ECO:0000313" key="3">
    <source>
        <dbReference type="Proteomes" id="UP000704712"/>
    </source>
</evidence>
<feature type="transmembrane region" description="Helical" evidence="1">
    <location>
        <begin position="433"/>
        <end position="451"/>
    </location>
</feature>
<comment type="caution">
    <text evidence="2">The sequence shown here is derived from an EMBL/GenBank/DDBJ whole genome shotgun (WGS) entry which is preliminary data.</text>
</comment>
<dbReference type="EMBL" id="JAACNO010003123">
    <property type="protein sequence ID" value="KAF4128437.1"/>
    <property type="molecule type" value="Genomic_DNA"/>
</dbReference>
<reference evidence="2" key="1">
    <citation type="submission" date="2020-03" db="EMBL/GenBank/DDBJ databases">
        <title>Hybrid Assembly of Korean Phytophthora infestans isolates.</title>
        <authorList>
            <person name="Prokchorchik M."/>
            <person name="Lee Y."/>
            <person name="Seo J."/>
            <person name="Cho J.-H."/>
            <person name="Park Y.-E."/>
            <person name="Jang D.-C."/>
            <person name="Im J.-S."/>
            <person name="Choi J.-G."/>
            <person name="Park H.-J."/>
            <person name="Lee G.-B."/>
            <person name="Lee Y.-G."/>
            <person name="Hong S.-Y."/>
            <person name="Cho K."/>
            <person name="Sohn K.H."/>
        </authorList>
    </citation>
    <scope>NUCLEOTIDE SEQUENCE</scope>
    <source>
        <strain evidence="2">KR_2_A2</strain>
    </source>
</reference>